<evidence type="ECO:0000313" key="2">
    <source>
        <dbReference type="Proteomes" id="UP000634136"/>
    </source>
</evidence>
<reference evidence="1" key="1">
    <citation type="submission" date="2020-09" db="EMBL/GenBank/DDBJ databases">
        <title>Genome-Enabled Discovery of Anthraquinone Biosynthesis in Senna tora.</title>
        <authorList>
            <person name="Kang S.-H."/>
            <person name="Pandey R.P."/>
            <person name="Lee C.-M."/>
            <person name="Sim J.-S."/>
            <person name="Jeong J.-T."/>
            <person name="Choi B.-S."/>
            <person name="Jung M."/>
            <person name="Ginzburg D."/>
            <person name="Zhao K."/>
            <person name="Won S.Y."/>
            <person name="Oh T.-J."/>
            <person name="Yu Y."/>
            <person name="Kim N.-H."/>
            <person name="Lee O.R."/>
            <person name="Lee T.-H."/>
            <person name="Bashyal P."/>
            <person name="Kim T.-S."/>
            <person name="Lee W.-H."/>
            <person name="Kawkins C."/>
            <person name="Kim C.-K."/>
            <person name="Kim J.S."/>
            <person name="Ahn B.O."/>
            <person name="Rhee S.Y."/>
            <person name="Sohng J.K."/>
        </authorList>
    </citation>
    <scope>NUCLEOTIDE SEQUENCE</scope>
    <source>
        <tissue evidence="1">Leaf</tissue>
    </source>
</reference>
<accession>A0A835CBB1</accession>
<comment type="caution">
    <text evidence="1">The sequence shown here is derived from an EMBL/GenBank/DDBJ whole genome shotgun (WGS) entry which is preliminary data.</text>
</comment>
<gene>
    <name evidence="1" type="ORF">G2W53_010390</name>
</gene>
<sequence length="100" mass="11304">MIRRFIYDFNAILILPDRNITFDKLDFHAHVIEGVSLSPAVVVPAATPRMGSFSLSLSDSLPLLQCFRYKDRAGIDVRTVIRTSDHPYALVRVGGLLWLF</sequence>
<protein>
    <submittedName>
        <fullName evidence="1">Uncharacterized protein</fullName>
    </submittedName>
</protein>
<name>A0A835CBB1_9FABA</name>
<evidence type="ECO:0000313" key="1">
    <source>
        <dbReference type="EMBL" id="KAF7835531.1"/>
    </source>
</evidence>
<keyword evidence="2" id="KW-1185">Reference proteome</keyword>
<dbReference type="Proteomes" id="UP000634136">
    <property type="component" value="Unassembled WGS sequence"/>
</dbReference>
<organism evidence="1 2">
    <name type="scientific">Senna tora</name>
    <dbReference type="NCBI Taxonomy" id="362788"/>
    <lineage>
        <taxon>Eukaryota</taxon>
        <taxon>Viridiplantae</taxon>
        <taxon>Streptophyta</taxon>
        <taxon>Embryophyta</taxon>
        <taxon>Tracheophyta</taxon>
        <taxon>Spermatophyta</taxon>
        <taxon>Magnoliopsida</taxon>
        <taxon>eudicotyledons</taxon>
        <taxon>Gunneridae</taxon>
        <taxon>Pentapetalae</taxon>
        <taxon>rosids</taxon>
        <taxon>fabids</taxon>
        <taxon>Fabales</taxon>
        <taxon>Fabaceae</taxon>
        <taxon>Caesalpinioideae</taxon>
        <taxon>Cassia clade</taxon>
        <taxon>Senna</taxon>
    </lineage>
</organism>
<dbReference type="EMBL" id="JAAIUW010000004">
    <property type="protein sequence ID" value="KAF7835531.1"/>
    <property type="molecule type" value="Genomic_DNA"/>
</dbReference>
<dbReference type="AlphaFoldDB" id="A0A835CBB1"/>
<proteinExistence type="predicted"/>